<dbReference type="InterPro" id="IPR017689">
    <property type="entry name" value="BamD"/>
</dbReference>
<dbReference type="SUPFAM" id="SSF48452">
    <property type="entry name" value="TPR-like"/>
    <property type="match status" value="1"/>
</dbReference>
<keyword evidence="2 6" id="KW-0472">Membrane</keyword>
<feature type="domain" description="Outer membrane lipoprotein BamD-like" evidence="8">
    <location>
        <begin position="36"/>
        <end position="238"/>
    </location>
</feature>
<evidence type="ECO:0000256" key="2">
    <source>
        <dbReference type="ARBA" id="ARBA00023136"/>
    </source>
</evidence>
<keyword evidence="3 6" id="KW-0564">Palmitate</keyword>
<accession>A0ABY4E2U0</accession>
<keyword evidence="5 6" id="KW-0449">Lipoprotein</keyword>
<comment type="subcellular location">
    <subcellularLocation>
        <location evidence="6">Cell outer membrane</location>
        <topology evidence="6">Lipid-anchor</topology>
    </subcellularLocation>
</comment>
<evidence type="ECO:0000256" key="4">
    <source>
        <dbReference type="ARBA" id="ARBA00023237"/>
    </source>
</evidence>
<protein>
    <recommendedName>
        <fullName evidence="6">Outer membrane protein assembly factor BamD</fullName>
    </recommendedName>
</protein>
<dbReference type="Gene3D" id="1.25.40.10">
    <property type="entry name" value="Tetratricopeptide repeat domain"/>
    <property type="match status" value="1"/>
</dbReference>
<comment type="similarity">
    <text evidence="6">Belongs to the BamD family.</text>
</comment>
<evidence type="ECO:0000259" key="8">
    <source>
        <dbReference type="Pfam" id="PF13525"/>
    </source>
</evidence>
<dbReference type="NCBIfam" id="TIGR03302">
    <property type="entry name" value="OM_YfiO"/>
    <property type="match status" value="1"/>
</dbReference>
<dbReference type="EMBL" id="CP091511">
    <property type="protein sequence ID" value="UOO88638.1"/>
    <property type="molecule type" value="Genomic_DNA"/>
</dbReference>
<dbReference type="PANTHER" id="PTHR37423:SF1">
    <property type="entry name" value="OUTER MEMBRANE PROTEIN ASSEMBLY FACTOR BAMD"/>
    <property type="match status" value="1"/>
</dbReference>
<dbReference type="RefSeq" id="WP_058357673.1">
    <property type="nucleotide sequence ID" value="NZ_CABKVG010000010.1"/>
</dbReference>
<name>A0ABY4E2U0_9NEIS</name>
<dbReference type="HAMAP" id="MF_00922">
    <property type="entry name" value="OM_assembly_BamD"/>
    <property type="match status" value="1"/>
</dbReference>
<reference evidence="9 10" key="1">
    <citation type="journal article" date="2022" name="Res Sq">
        <title>Evolution of multicellular longitudinally dividing oral cavity symbionts (Neisseriaceae).</title>
        <authorList>
            <person name="Nyongesa S."/>
            <person name="Weber P."/>
            <person name="Bernet E."/>
            <person name="Pullido F."/>
            <person name="Nieckarz M."/>
            <person name="Delaby M."/>
            <person name="Nieves C."/>
            <person name="Viehboeck T."/>
            <person name="Krause N."/>
            <person name="Rivera-Millot A."/>
            <person name="Nakamura A."/>
            <person name="Vischer N."/>
            <person name="VanNieuwenhze M."/>
            <person name="Brun Y."/>
            <person name="Cava F."/>
            <person name="Bulgheresi S."/>
            <person name="Veyrier F."/>
        </authorList>
    </citation>
    <scope>NUCLEOTIDE SEQUENCE [LARGE SCALE GENOMIC DNA]</scope>
    <source>
        <strain evidence="9 10">SN4</strain>
    </source>
</reference>
<organism evidence="9 10">
    <name type="scientific">Vitreoscilla massiliensis</name>
    <dbReference type="NCBI Taxonomy" id="1689272"/>
    <lineage>
        <taxon>Bacteria</taxon>
        <taxon>Pseudomonadati</taxon>
        <taxon>Pseudomonadota</taxon>
        <taxon>Betaproteobacteria</taxon>
        <taxon>Neisseriales</taxon>
        <taxon>Neisseriaceae</taxon>
        <taxon>Vitreoscilla</taxon>
    </lineage>
</organism>
<dbReference type="CDD" id="cd15830">
    <property type="entry name" value="BamD"/>
    <property type="match status" value="1"/>
</dbReference>
<comment type="subunit">
    <text evidence="6">Part of the Bam complex.</text>
</comment>
<feature type="chain" id="PRO_5045346152" description="Outer membrane protein assembly factor BamD" evidence="7">
    <location>
        <begin position="21"/>
        <end position="267"/>
    </location>
</feature>
<gene>
    <name evidence="6" type="primary">bamD</name>
    <name evidence="9" type="ORF">LVJ82_14370</name>
</gene>
<proteinExistence type="inferred from homology"/>
<dbReference type="PANTHER" id="PTHR37423">
    <property type="entry name" value="SOLUBLE LYTIC MUREIN TRANSGLYCOSYLASE-RELATED"/>
    <property type="match status" value="1"/>
</dbReference>
<keyword evidence="1 6" id="KW-0732">Signal</keyword>
<dbReference type="Pfam" id="PF13525">
    <property type="entry name" value="YfiO"/>
    <property type="match status" value="1"/>
</dbReference>
<sequence>MKKILIASCVVLALTGCANKGTSVDKDAQITQSWSVQQLYTSAQDELNGKNYERAVKLYDILQSRYPNGRYAQQAQLDKAYAYYRDAEPDKAMAVLDNFEKKYPKHENLDYVFYLRGLIAFNEDTSFVNKLASQDWADRDQKANREAYGYFNTLVTRWPDSKYAADASERMSKLVVAFAGNEMAIARYYLKRGAYVAAVNRAQNVVQHYQNTPFTEEALAIMSTSYAKLGQTQLSQDTQRVLQTNFPESKYAEGWKADDIPWWRYWK</sequence>
<evidence type="ECO:0000313" key="10">
    <source>
        <dbReference type="Proteomes" id="UP000832011"/>
    </source>
</evidence>
<dbReference type="Proteomes" id="UP000832011">
    <property type="component" value="Chromosome"/>
</dbReference>
<keyword evidence="10" id="KW-1185">Reference proteome</keyword>
<dbReference type="InterPro" id="IPR039565">
    <property type="entry name" value="BamD-like"/>
</dbReference>
<evidence type="ECO:0000256" key="7">
    <source>
        <dbReference type="SAM" id="SignalP"/>
    </source>
</evidence>
<evidence type="ECO:0000256" key="6">
    <source>
        <dbReference type="HAMAP-Rule" id="MF_00922"/>
    </source>
</evidence>
<dbReference type="InterPro" id="IPR011990">
    <property type="entry name" value="TPR-like_helical_dom_sf"/>
</dbReference>
<evidence type="ECO:0000256" key="3">
    <source>
        <dbReference type="ARBA" id="ARBA00023139"/>
    </source>
</evidence>
<dbReference type="PROSITE" id="PS51257">
    <property type="entry name" value="PROKAR_LIPOPROTEIN"/>
    <property type="match status" value="1"/>
</dbReference>
<comment type="function">
    <text evidence="6">Part of the outer membrane protein assembly complex, which is involved in assembly and insertion of beta-barrel proteins into the outer membrane.</text>
</comment>
<evidence type="ECO:0000256" key="5">
    <source>
        <dbReference type="ARBA" id="ARBA00023288"/>
    </source>
</evidence>
<keyword evidence="4 6" id="KW-0998">Cell outer membrane</keyword>
<feature type="signal peptide" evidence="7">
    <location>
        <begin position="1"/>
        <end position="20"/>
    </location>
</feature>
<evidence type="ECO:0000256" key="1">
    <source>
        <dbReference type="ARBA" id="ARBA00022729"/>
    </source>
</evidence>
<evidence type="ECO:0000313" key="9">
    <source>
        <dbReference type="EMBL" id="UOO88638.1"/>
    </source>
</evidence>